<feature type="domain" description="DNA methylase adenine-specific" evidence="6">
    <location>
        <begin position="55"/>
        <end position="282"/>
    </location>
</feature>
<dbReference type="PRINTS" id="PR00507">
    <property type="entry name" value="N12N6MTFRASE"/>
</dbReference>
<dbReference type="PANTHER" id="PTHR33841">
    <property type="entry name" value="DNA METHYLTRANSFERASE YEEA-RELATED"/>
    <property type="match status" value="1"/>
</dbReference>
<dbReference type="EC" id="2.1.1.72" evidence="1"/>
<sequence length="553" mass="57644">MTPLRAGVLAARERLGSDAAAWDAVLATVAHAAGLPDAAPPDVPGLEAWRDPAAAEALGEVYESLLADRTGTGSFYTPPRLVAWLLDQTLGRTHGARHPHRRLLDPACGTGNVLVAALRRLGPDAAADVVGRLHGTDLDPVAVAITRLRLRLAVPDVDPAVLERTVRVADGLGEHPDAPFDAVLGNPPFGGRLRPRGPLAATSPAPYTDTSAAFLLRAIDLVRPGGTVALVQPLSLLAARDAGPVRDAVRAAGAVTSFWSSTTPVFAGTPVLTCVPVVVTGREQGRVATWAGARPEPRTGVALPPDEWGPLHAPALGIPVVAPRTAGRLGDLGPCSAGFRDEYYGLVPYVDDGGPGAPLITTGLIEPAHCRWGAVRARFAKRTLAAPTVDVDALRAAAGGTRLARWVEARLVPKVLVATQGRTVEAVVDEHGDWLPSVPVLTLVPPPDRLWHALAVLLAPPVVALAAARYAGTAMASGAIKLSAGGLADLPLPADRSCWDVGARLAREAQLAPDDARPDVLRACAETMCAAYGDDGALEWWLARCETPVRAIR</sequence>
<dbReference type="RefSeq" id="WP_345464118.1">
    <property type="nucleotide sequence ID" value="NZ_BAABKG010000007.1"/>
</dbReference>
<comment type="catalytic activity">
    <reaction evidence="5">
        <text>a 2'-deoxyadenosine in DNA + S-adenosyl-L-methionine = an N(6)-methyl-2'-deoxyadenosine in DNA + S-adenosyl-L-homocysteine + H(+)</text>
        <dbReference type="Rhea" id="RHEA:15197"/>
        <dbReference type="Rhea" id="RHEA-COMP:12418"/>
        <dbReference type="Rhea" id="RHEA-COMP:12419"/>
        <dbReference type="ChEBI" id="CHEBI:15378"/>
        <dbReference type="ChEBI" id="CHEBI:57856"/>
        <dbReference type="ChEBI" id="CHEBI:59789"/>
        <dbReference type="ChEBI" id="CHEBI:90615"/>
        <dbReference type="ChEBI" id="CHEBI:90616"/>
        <dbReference type="EC" id="2.1.1.72"/>
    </reaction>
</comment>
<dbReference type="InterPro" id="IPR002052">
    <property type="entry name" value="DNA_methylase_N6_adenine_CS"/>
</dbReference>
<dbReference type="Proteomes" id="UP001500221">
    <property type="component" value="Unassembled WGS sequence"/>
</dbReference>
<evidence type="ECO:0000259" key="6">
    <source>
        <dbReference type="Pfam" id="PF02384"/>
    </source>
</evidence>
<proteinExistence type="predicted"/>
<organism evidence="7 8">
    <name type="scientific">Nocardioides marinquilinus</name>
    <dbReference type="NCBI Taxonomy" id="1210400"/>
    <lineage>
        <taxon>Bacteria</taxon>
        <taxon>Bacillati</taxon>
        <taxon>Actinomycetota</taxon>
        <taxon>Actinomycetes</taxon>
        <taxon>Propionibacteriales</taxon>
        <taxon>Nocardioidaceae</taxon>
        <taxon>Nocardioides</taxon>
    </lineage>
</organism>
<dbReference type="InterPro" id="IPR029063">
    <property type="entry name" value="SAM-dependent_MTases_sf"/>
</dbReference>
<dbReference type="InterPro" id="IPR003356">
    <property type="entry name" value="DNA_methylase_A-5"/>
</dbReference>
<name>A0ABP9Q480_9ACTN</name>
<keyword evidence="8" id="KW-1185">Reference proteome</keyword>
<evidence type="ECO:0000256" key="3">
    <source>
        <dbReference type="ARBA" id="ARBA00022679"/>
    </source>
</evidence>
<protein>
    <recommendedName>
        <fullName evidence="1">site-specific DNA-methyltransferase (adenine-specific)</fullName>
        <ecNumber evidence="1">2.1.1.72</ecNumber>
    </recommendedName>
</protein>
<gene>
    <name evidence="7" type="ORF">GCM10023340_43930</name>
</gene>
<evidence type="ECO:0000256" key="5">
    <source>
        <dbReference type="ARBA" id="ARBA00047942"/>
    </source>
</evidence>
<evidence type="ECO:0000256" key="4">
    <source>
        <dbReference type="ARBA" id="ARBA00022747"/>
    </source>
</evidence>
<dbReference type="Gene3D" id="3.40.50.150">
    <property type="entry name" value="Vaccinia Virus protein VP39"/>
    <property type="match status" value="1"/>
</dbReference>
<dbReference type="EMBL" id="BAABKG010000007">
    <property type="protein sequence ID" value="GAA5156351.1"/>
    <property type="molecule type" value="Genomic_DNA"/>
</dbReference>
<evidence type="ECO:0000313" key="7">
    <source>
        <dbReference type="EMBL" id="GAA5156351.1"/>
    </source>
</evidence>
<keyword evidence="2" id="KW-0489">Methyltransferase</keyword>
<evidence type="ECO:0000256" key="1">
    <source>
        <dbReference type="ARBA" id="ARBA00011900"/>
    </source>
</evidence>
<keyword evidence="4" id="KW-0680">Restriction system</keyword>
<evidence type="ECO:0000313" key="8">
    <source>
        <dbReference type="Proteomes" id="UP001500221"/>
    </source>
</evidence>
<dbReference type="PANTHER" id="PTHR33841:SF1">
    <property type="entry name" value="DNA METHYLTRANSFERASE A"/>
    <property type="match status" value="1"/>
</dbReference>
<dbReference type="Pfam" id="PF02384">
    <property type="entry name" value="N6_Mtase"/>
    <property type="match status" value="1"/>
</dbReference>
<reference evidence="8" key="1">
    <citation type="journal article" date="2019" name="Int. J. Syst. Evol. Microbiol.">
        <title>The Global Catalogue of Microorganisms (GCM) 10K type strain sequencing project: providing services to taxonomists for standard genome sequencing and annotation.</title>
        <authorList>
            <consortium name="The Broad Institute Genomics Platform"/>
            <consortium name="The Broad Institute Genome Sequencing Center for Infectious Disease"/>
            <person name="Wu L."/>
            <person name="Ma J."/>
        </authorList>
    </citation>
    <scope>NUCLEOTIDE SEQUENCE [LARGE SCALE GENOMIC DNA]</scope>
    <source>
        <strain evidence="8">JCM 18459</strain>
    </source>
</reference>
<accession>A0ABP9Q480</accession>
<dbReference type="InterPro" id="IPR050953">
    <property type="entry name" value="N4_N6_ade-DNA_methylase"/>
</dbReference>
<comment type="caution">
    <text evidence="7">The sequence shown here is derived from an EMBL/GenBank/DDBJ whole genome shotgun (WGS) entry which is preliminary data.</text>
</comment>
<dbReference type="SUPFAM" id="SSF53335">
    <property type="entry name" value="S-adenosyl-L-methionine-dependent methyltransferases"/>
    <property type="match status" value="1"/>
</dbReference>
<keyword evidence="3" id="KW-0808">Transferase</keyword>
<evidence type="ECO:0000256" key="2">
    <source>
        <dbReference type="ARBA" id="ARBA00022603"/>
    </source>
</evidence>
<dbReference type="PROSITE" id="PS00092">
    <property type="entry name" value="N6_MTASE"/>
    <property type="match status" value="1"/>
</dbReference>
<dbReference type="CDD" id="cd02440">
    <property type="entry name" value="AdoMet_MTases"/>
    <property type="match status" value="1"/>
</dbReference>